<dbReference type="Proteomes" id="UP000257014">
    <property type="component" value="Unassembled WGS sequence"/>
</dbReference>
<protein>
    <submittedName>
        <fullName evidence="2">Uncharacterized protein</fullName>
    </submittedName>
</protein>
<name>A0A3E0K612_9BACI</name>
<organism evidence="2 3">
    <name type="scientific">Caldibacillus debilis</name>
    <dbReference type="NCBI Taxonomy" id="301148"/>
    <lineage>
        <taxon>Bacteria</taxon>
        <taxon>Bacillati</taxon>
        <taxon>Bacillota</taxon>
        <taxon>Bacilli</taxon>
        <taxon>Bacillales</taxon>
        <taxon>Bacillaceae</taxon>
        <taxon>Caldibacillus</taxon>
    </lineage>
</organism>
<sequence length="70" mass="7498">MRKFPRNFSGRTAIAGGRPPGSPSARPPAPRPFGSPPPVPGFQPRPFSGAFTAFFPSFRGRGARPVLFMV</sequence>
<comment type="caution">
    <text evidence="2">The sequence shown here is derived from an EMBL/GenBank/DDBJ whole genome shotgun (WGS) entry which is preliminary data.</text>
</comment>
<feature type="compositionally biased region" description="Pro residues" evidence="1">
    <location>
        <begin position="20"/>
        <end position="43"/>
    </location>
</feature>
<proteinExistence type="predicted"/>
<evidence type="ECO:0000313" key="3">
    <source>
        <dbReference type="Proteomes" id="UP000257014"/>
    </source>
</evidence>
<feature type="region of interest" description="Disordered" evidence="1">
    <location>
        <begin position="1"/>
        <end position="45"/>
    </location>
</feature>
<evidence type="ECO:0000313" key="2">
    <source>
        <dbReference type="EMBL" id="REJ29545.1"/>
    </source>
</evidence>
<evidence type="ECO:0000256" key="1">
    <source>
        <dbReference type="SAM" id="MobiDB-lite"/>
    </source>
</evidence>
<dbReference type="AlphaFoldDB" id="A0A3E0K612"/>
<accession>A0A3E0K612</accession>
<reference evidence="2 3" key="1">
    <citation type="submission" date="2018-03" db="EMBL/GenBank/DDBJ databases">
        <authorList>
            <person name="Keele B.F."/>
        </authorList>
    </citation>
    <scope>NUCLEOTIDE SEQUENCE [LARGE SCALE GENOMIC DNA]</scope>
    <source>
        <strain evidence="2">ZCTH4_d</strain>
    </source>
</reference>
<dbReference type="EMBL" id="QEWE01000014">
    <property type="protein sequence ID" value="REJ29545.1"/>
    <property type="molecule type" value="Genomic_DNA"/>
</dbReference>
<gene>
    <name evidence="2" type="ORF">C6P37_06290</name>
</gene>